<evidence type="ECO:0000313" key="2">
    <source>
        <dbReference type="EMBL" id="MFD1455193.1"/>
    </source>
</evidence>
<dbReference type="Pfam" id="PF01381">
    <property type="entry name" value="HTH_3"/>
    <property type="match status" value="1"/>
</dbReference>
<sequence>MNLYTQIKQLADENHITIAELERATGISNGQIRKWNSRSPKVENLQKIADYFNVSVDFLLGRTKTRSFTAADELDIQATVKNMIAGLSNKGALAFMKNGGEEMDETEAELLRSSLEVVARESLILSRQRAEKNNE</sequence>
<dbReference type="InterPro" id="IPR001387">
    <property type="entry name" value="Cro/C1-type_HTH"/>
</dbReference>
<reference evidence="3" key="1">
    <citation type="journal article" date="2019" name="Int. J. Syst. Evol. Microbiol.">
        <title>The Global Catalogue of Microorganisms (GCM) 10K type strain sequencing project: providing services to taxonomists for standard genome sequencing and annotation.</title>
        <authorList>
            <consortium name="The Broad Institute Genomics Platform"/>
            <consortium name="The Broad Institute Genome Sequencing Center for Infectious Disease"/>
            <person name="Wu L."/>
            <person name="Ma J."/>
        </authorList>
    </citation>
    <scope>NUCLEOTIDE SEQUENCE [LARGE SCALE GENOMIC DNA]</scope>
    <source>
        <strain evidence="3">CCM 8979</strain>
    </source>
</reference>
<dbReference type="Gene3D" id="1.10.260.40">
    <property type="entry name" value="lambda repressor-like DNA-binding domains"/>
    <property type="match status" value="1"/>
</dbReference>
<organism evidence="2 3">
    <name type="scientific">Levilactobacillus lanxiensis</name>
    <dbReference type="NCBI Taxonomy" id="2799568"/>
    <lineage>
        <taxon>Bacteria</taxon>
        <taxon>Bacillati</taxon>
        <taxon>Bacillota</taxon>
        <taxon>Bacilli</taxon>
        <taxon>Lactobacillales</taxon>
        <taxon>Lactobacillaceae</taxon>
        <taxon>Levilactobacillus</taxon>
    </lineage>
</organism>
<gene>
    <name evidence="2" type="ORF">ACFQ44_05770</name>
</gene>
<dbReference type="CDD" id="cd00093">
    <property type="entry name" value="HTH_XRE"/>
    <property type="match status" value="1"/>
</dbReference>
<evidence type="ECO:0000259" key="1">
    <source>
        <dbReference type="PROSITE" id="PS50943"/>
    </source>
</evidence>
<keyword evidence="3" id="KW-1185">Reference proteome</keyword>
<comment type="caution">
    <text evidence="2">The sequence shown here is derived from an EMBL/GenBank/DDBJ whole genome shotgun (WGS) entry which is preliminary data.</text>
</comment>
<protein>
    <submittedName>
        <fullName evidence="2">Helix-turn-helix domain-containing protein</fullName>
    </submittedName>
</protein>
<name>A0ABW4D3N4_9LACO</name>
<dbReference type="SUPFAM" id="SSF47413">
    <property type="entry name" value="lambda repressor-like DNA-binding domains"/>
    <property type="match status" value="1"/>
</dbReference>
<feature type="domain" description="HTH cro/C1-type" evidence="1">
    <location>
        <begin position="7"/>
        <end position="59"/>
    </location>
</feature>
<dbReference type="RefSeq" id="WP_203644418.1">
    <property type="nucleotide sequence ID" value="NZ_BOLN01000004.1"/>
</dbReference>
<proteinExistence type="predicted"/>
<dbReference type="EMBL" id="JBHTOD010000004">
    <property type="protein sequence ID" value="MFD1455193.1"/>
    <property type="molecule type" value="Genomic_DNA"/>
</dbReference>
<dbReference type="InterPro" id="IPR010982">
    <property type="entry name" value="Lambda_DNA-bd_dom_sf"/>
</dbReference>
<accession>A0ABW4D3N4</accession>
<dbReference type="Proteomes" id="UP001597189">
    <property type="component" value="Unassembled WGS sequence"/>
</dbReference>
<dbReference type="SMART" id="SM00530">
    <property type="entry name" value="HTH_XRE"/>
    <property type="match status" value="1"/>
</dbReference>
<evidence type="ECO:0000313" key="3">
    <source>
        <dbReference type="Proteomes" id="UP001597189"/>
    </source>
</evidence>
<dbReference type="PROSITE" id="PS50943">
    <property type="entry name" value="HTH_CROC1"/>
    <property type="match status" value="1"/>
</dbReference>